<name>A0A5C8ZLK1_9ACTN</name>
<sequence length="103" mass="11448">MSWNRDNVHCRGTVTHMMVVTQEKELGAALKSRRERARLTQGELAERAGVSRSFVIGLERGLRPRAELVRVFAVIKALDAAVTLVDHRSQTPEDALAELLGDL</sequence>
<dbReference type="Gene3D" id="1.10.260.40">
    <property type="entry name" value="lambda repressor-like DNA-binding domains"/>
    <property type="match status" value="1"/>
</dbReference>
<comment type="caution">
    <text evidence="2">The sequence shown here is derived from an EMBL/GenBank/DDBJ whole genome shotgun (WGS) entry which is preliminary data.</text>
</comment>
<dbReference type="SMART" id="SM00530">
    <property type="entry name" value="HTH_XRE"/>
    <property type="match status" value="1"/>
</dbReference>
<dbReference type="EMBL" id="VKAC01000001">
    <property type="protein sequence ID" value="TXR57988.1"/>
    <property type="molecule type" value="Genomic_DNA"/>
</dbReference>
<reference evidence="2 3" key="1">
    <citation type="submission" date="2019-07" db="EMBL/GenBank/DDBJ databases">
        <title>Quadrisphaera sp. strain DD2A genome sequencing and assembly.</title>
        <authorList>
            <person name="Kim I."/>
        </authorList>
    </citation>
    <scope>NUCLEOTIDE SEQUENCE [LARGE SCALE GENOMIC DNA]</scope>
    <source>
        <strain evidence="2 3">DD2A</strain>
    </source>
</reference>
<evidence type="ECO:0000259" key="1">
    <source>
        <dbReference type="PROSITE" id="PS50943"/>
    </source>
</evidence>
<protein>
    <submittedName>
        <fullName evidence="2">Helix-turn-helix domain-containing protein</fullName>
    </submittedName>
</protein>
<dbReference type="SUPFAM" id="SSF47413">
    <property type="entry name" value="lambda repressor-like DNA-binding domains"/>
    <property type="match status" value="1"/>
</dbReference>
<evidence type="ECO:0000313" key="3">
    <source>
        <dbReference type="Proteomes" id="UP000321234"/>
    </source>
</evidence>
<dbReference type="InterPro" id="IPR010982">
    <property type="entry name" value="Lambda_DNA-bd_dom_sf"/>
</dbReference>
<keyword evidence="3" id="KW-1185">Reference proteome</keyword>
<dbReference type="OrthoDB" id="9803128at2"/>
<dbReference type="InterPro" id="IPR001387">
    <property type="entry name" value="Cro/C1-type_HTH"/>
</dbReference>
<dbReference type="GO" id="GO:0003677">
    <property type="term" value="F:DNA binding"/>
    <property type="evidence" value="ECO:0007669"/>
    <property type="project" value="InterPro"/>
</dbReference>
<organism evidence="2 3">
    <name type="scientific">Quadrisphaera setariae</name>
    <dbReference type="NCBI Taxonomy" id="2593304"/>
    <lineage>
        <taxon>Bacteria</taxon>
        <taxon>Bacillati</taxon>
        <taxon>Actinomycetota</taxon>
        <taxon>Actinomycetes</taxon>
        <taxon>Kineosporiales</taxon>
        <taxon>Kineosporiaceae</taxon>
        <taxon>Quadrisphaera</taxon>
    </lineage>
</organism>
<proteinExistence type="predicted"/>
<evidence type="ECO:0000313" key="2">
    <source>
        <dbReference type="EMBL" id="TXR57988.1"/>
    </source>
</evidence>
<dbReference type="Proteomes" id="UP000321234">
    <property type="component" value="Unassembled WGS sequence"/>
</dbReference>
<dbReference type="Pfam" id="PF13560">
    <property type="entry name" value="HTH_31"/>
    <property type="match status" value="1"/>
</dbReference>
<dbReference type="CDD" id="cd00093">
    <property type="entry name" value="HTH_XRE"/>
    <property type="match status" value="1"/>
</dbReference>
<dbReference type="AlphaFoldDB" id="A0A5C8ZLK1"/>
<accession>A0A5C8ZLK1</accession>
<gene>
    <name evidence="2" type="ORF">FMM08_01845</name>
</gene>
<feature type="domain" description="HTH cro/C1-type" evidence="1">
    <location>
        <begin position="30"/>
        <end position="85"/>
    </location>
</feature>
<dbReference type="PROSITE" id="PS50943">
    <property type="entry name" value="HTH_CROC1"/>
    <property type="match status" value="1"/>
</dbReference>